<proteinExistence type="predicted"/>
<sequence>MAAVVSEGNWKTGGTAIIASGDNYPDALAASGLAGEPMLRSY</sequence>
<name>A0A415C4C6_BIFBI</name>
<evidence type="ECO:0000313" key="1">
    <source>
        <dbReference type="EMBL" id="RHJ23243.1"/>
    </source>
</evidence>
<comment type="caution">
    <text evidence="1">The sequence shown here is derived from an EMBL/GenBank/DDBJ whole genome shotgun (WGS) entry which is preliminary data.</text>
</comment>
<dbReference type="Proteomes" id="UP000283727">
    <property type="component" value="Unassembled WGS sequence"/>
</dbReference>
<gene>
    <name evidence="1" type="ORF">DW137_05720</name>
</gene>
<reference evidence="1 2" key="1">
    <citation type="submission" date="2018-08" db="EMBL/GenBank/DDBJ databases">
        <title>A genome reference for cultivated species of the human gut microbiota.</title>
        <authorList>
            <person name="Zou Y."/>
            <person name="Xue W."/>
            <person name="Luo G."/>
        </authorList>
    </citation>
    <scope>NUCLEOTIDE SEQUENCE [LARGE SCALE GENOMIC DNA]</scope>
    <source>
        <strain evidence="1 2">AM12-10</strain>
    </source>
</reference>
<accession>A0A415C4C6</accession>
<organism evidence="1 2">
    <name type="scientific">Bifidobacterium bifidum</name>
    <dbReference type="NCBI Taxonomy" id="1681"/>
    <lineage>
        <taxon>Bacteria</taxon>
        <taxon>Bacillati</taxon>
        <taxon>Actinomycetota</taxon>
        <taxon>Actinomycetes</taxon>
        <taxon>Bifidobacteriales</taxon>
        <taxon>Bifidobacteriaceae</taxon>
        <taxon>Bifidobacterium</taxon>
    </lineage>
</organism>
<dbReference type="EMBL" id="QRLR01000003">
    <property type="protein sequence ID" value="RHJ23243.1"/>
    <property type="molecule type" value="Genomic_DNA"/>
</dbReference>
<protein>
    <submittedName>
        <fullName evidence="1">Cell wall-binding repeat-containing protein</fullName>
    </submittedName>
</protein>
<dbReference type="AlphaFoldDB" id="A0A415C4C6"/>
<evidence type="ECO:0000313" key="2">
    <source>
        <dbReference type="Proteomes" id="UP000283727"/>
    </source>
</evidence>